<name>A0ACB7GWL7_MANES</name>
<gene>
    <name evidence="1" type="ORF">MANES_11G090578v8</name>
</gene>
<proteinExistence type="predicted"/>
<comment type="caution">
    <text evidence="1">The sequence shown here is derived from an EMBL/GenBank/DDBJ whole genome shotgun (WGS) entry which is preliminary data.</text>
</comment>
<accession>A0ACB7GWL7</accession>
<reference evidence="2" key="1">
    <citation type="journal article" date="2016" name="Nat. Biotechnol.">
        <title>Sequencing wild and cultivated cassava and related species reveals extensive interspecific hybridization and genetic diversity.</title>
        <authorList>
            <person name="Bredeson J.V."/>
            <person name="Lyons J.B."/>
            <person name="Prochnik S.E."/>
            <person name="Wu G.A."/>
            <person name="Ha C.M."/>
            <person name="Edsinger-Gonzales E."/>
            <person name="Grimwood J."/>
            <person name="Schmutz J."/>
            <person name="Rabbi I.Y."/>
            <person name="Egesi C."/>
            <person name="Nauluvula P."/>
            <person name="Lebot V."/>
            <person name="Ndunguru J."/>
            <person name="Mkamilo G."/>
            <person name="Bart R.S."/>
            <person name="Setter T.L."/>
            <person name="Gleadow R.M."/>
            <person name="Kulakow P."/>
            <person name="Ferguson M.E."/>
            <person name="Rounsley S."/>
            <person name="Rokhsar D.S."/>
        </authorList>
    </citation>
    <scope>NUCLEOTIDE SEQUENCE [LARGE SCALE GENOMIC DNA]</scope>
    <source>
        <strain evidence="2">cv. AM560-2</strain>
    </source>
</reference>
<keyword evidence="2" id="KW-1185">Reference proteome</keyword>
<protein>
    <submittedName>
        <fullName evidence="1">Uncharacterized protein</fullName>
    </submittedName>
</protein>
<organism evidence="1 2">
    <name type="scientific">Manihot esculenta</name>
    <name type="common">Cassava</name>
    <name type="synonym">Jatropha manihot</name>
    <dbReference type="NCBI Taxonomy" id="3983"/>
    <lineage>
        <taxon>Eukaryota</taxon>
        <taxon>Viridiplantae</taxon>
        <taxon>Streptophyta</taxon>
        <taxon>Embryophyta</taxon>
        <taxon>Tracheophyta</taxon>
        <taxon>Spermatophyta</taxon>
        <taxon>Magnoliopsida</taxon>
        <taxon>eudicotyledons</taxon>
        <taxon>Gunneridae</taxon>
        <taxon>Pentapetalae</taxon>
        <taxon>rosids</taxon>
        <taxon>fabids</taxon>
        <taxon>Malpighiales</taxon>
        <taxon>Euphorbiaceae</taxon>
        <taxon>Crotonoideae</taxon>
        <taxon>Manihoteae</taxon>
        <taxon>Manihot</taxon>
    </lineage>
</organism>
<sequence length="116" mass="13012">MRFLLLLLLFFFFFILLDAFVSSLDNACLFLSVWSFFQSSFWFVLASEASSVEPVDRRRARGGTEMMRSHISLPLGVRVSIGMGHVLGLCVLGFGCLVLFFQPTLIAAMGCLLYLD</sequence>
<evidence type="ECO:0000313" key="2">
    <source>
        <dbReference type="Proteomes" id="UP000091857"/>
    </source>
</evidence>
<dbReference type="EMBL" id="CM004397">
    <property type="protein sequence ID" value="KAG8644018.1"/>
    <property type="molecule type" value="Genomic_DNA"/>
</dbReference>
<evidence type="ECO:0000313" key="1">
    <source>
        <dbReference type="EMBL" id="KAG8644018.1"/>
    </source>
</evidence>
<dbReference type="Proteomes" id="UP000091857">
    <property type="component" value="Chromosome 11"/>
</dbReference>